<comment type="caution">
    <text evidence="4">The sequence shown here is derived from an EMBL/GenBank/DDBJ whole genome shotgun (WGS) entry which is preliminary data.</text>
</comment>
<organism evidence="4 5">
    <name type="scientific">Corynebacterium renale</name>
    <dbReference type="NCBI Taxonomy" id="1724"/>
    <lineage>
        <taxon>Bacteria</taxon>
        <taxon>Bacillati</taxon>
        <taxon>Actinomycetota</taxon>
        <taxon>Actinomycetes</taxon>
        <taxon>Mycobacteriales</taxon>
        <taxon>Corynebacteriaceae</taxon>
        <taxon>Corynebacterium</taxon>
    </lineage>
</organism>
<sequence length="503" mass="55415">MVKNLGLLLPSVRLAGTVSAKLFAEDPVGFTAKVAEKFRMSTNPVLHRGARLLSGGLKRISGSPLDAYCDAGEFTAGIQWAERQRRVSRREAALVRVHREKLERLRHEFPARIPMRRAHTVVHYLTNSLPYTNSGYTLRSQKVLQAQNAADIHATALTRLGYPLVIGQFSRSQSDVVGGVTYHRMLPKDFPTSLTRRDTRATQELVDFCREQGAEALQTTTDYTNAIVVAEAAAILGIPWVYEVRGELESTWASRRPPEAVDSEFYALAHAAETRAMLAASHVVTLSEVSKRDVMARGVPEERITVVPNAVDDAQLEWVPDPARIAELRSSLGIAEDQIVVGAITSVVEYEGLDTLIRAAELLPDKYVFVIVGDGTDRTRLEAMCSAKNVHFVGKKPQSEVLDWYALVDVFVIPRKDLAVTRKVTPIKGLQAQALGTPVVASDLPALREVTGGVETYVIPESPEDLARGIADVAGTRNARGVEWARQRSWSANSRRYQSIFLG</sequence>
<dbReference type="GO" id="GO:1903509">
    <property type="term" value="P:liposaccharide metabolic process"/>
    <property type="evidence" value="ECO:0007669"/>
    <property type="project" value="UniProtKB-ARBA"/>
</dbReference>
<dbReference type="Pfam" id="PF13579">
    <property type="entry name" value="Glyco_trans_4_4"/>
    <property type="match status" value="1"/>
</dbReference>
<keyword evidence="2 4" id="KW-0808">Transferase</keyword>
<dbReference type="PANTHER" id="PTHR45947">
    <property type="entry name" value="SULFOQUINOVOSYL TRANSFERASE SQD2"/>
    <property type="match status" value="1"/>
</dbReference>
<dbReference type="InterPro" id="IPR050194">
    <property type="entry name" value="Glycosyltransferase_grp1"/>
</dbReference>
<proteinExistence type="predicted"/>
<dbReference type="GO" id="GO:1901137">
    <property type="term" value="P:carbohydrate derivative biosynthetic process"/>
    <property type="evidence" value="ECO:0007669"/>
    <property type="project" value="UniProtKB-ARBA"/>
</dbReference>
<evidence type="ECO:0000313" key="5">
    <source>
        <dbReference type="Proteomes" id="UP000221653"/>
    </source>
</evidence>
<dbReference type="Proteomes" id="UP000221653">
    <property type="component" value="Unassembled WGS sequence"/>
</dbReference>
<accession>A0A2A9DMW8</accession>
<name>A0A2A9DMW8_9CORY</name>
<protein>
    <submittedName>
        <fullName evidence="4">Glycosyltransferase involved in cell wall biosynthesis</fullName>
    </submittedName>
</protein>
<dbReference type="OrthoDB" id="509705at2"/>
<dbReference type="PANTHER" id="PTHR45947:SF3">
    <property type="entry name" value="SULFOQUINOVOSYL TRANSFERASE SQD2"/>
    <property type="match status" value="1"/>
</dbReference>
<dbReference type="AlphaFoldDB" id="A0A2A9DMW8"/>
<dbReference type="SUPFAM" id="SSF53756">
    <property type="entry name" value="UDP-Glycosyltransferase/glycogen phosphorylase"/>
    <property type="match status" value="1"/>
</dbReference>
<evidence type="ECO:0000256" key="2">
    <source>
        <dbReference type="ARBA" id="ARBA00022679"/>
    </source>
</evidence>
<keyword evidence="1" id="KW-0328">Glycosyltransferase</keyword>
<keyword evidence="5" id="KW-1185">Reference proteome</keyword>
<dbReference type="Pfam" id="PF13692">
    <property type="entry name" value="Glyco_trans_1_4"/>
    <property type="match status" value="1"/>
</dbReference>
<dbReference type="Gene3D" id="3.40.50.2000">
    <property type="entry name" value="Glycogen Phosphorylase B"/>
    <property type="match status" value="2"/>
</dbReference>
<evidence type="ECO:0000256" key="1">
    <source>
        <dbReference type="ARBA" id="ARBA00022676"/>
    </source>
</evidence>
<dbReference type="InterPro" id="IPR028098">
    <property type="entry name" value="Glyco_trans_4-like_N"/>
</dbReference>
<dbReference type="EMBL" id="PDJF01000001">
    <property type="protein sequence ID" value="PFG27505.1"/>
    <property type="molecule type" value="Genomic_DNA"/>
</dbReference>
<dbReference type="STRING" id="1724.GCA_001044175_01439"/>
<evidence type="ECO:0000259" key="3">
    <source>
        <dbReference type="Pfam" id="PF13579"/>
    </source>
</evidence>
<gene>
    <name evidence="4" type="ORF">ATK06_0566</name>
</gene>
<feature type="domain" description="Glycosyltransferase subfamily 4-like N-terminal" evidence="3">
    <location>
        <begin position="135"/>
        <end position="309"/>
    </location>
</feature>
<evidence type="ECO:0000313" key="4">
    <source>
        <dbReference type="EMBL" id="PFG27505.1"/>
    </source>
</evidence>
<dbReference type="RefSeq" id="WP_098388801.1">
    <property type="nucleotide sequence ID" value="NZ_LS483464.1"/>
</dbReference>
<dbReference type="GO" id="GO:0016758">
    <property type="term" value="F:hexosyltransferase activity"/>
    <property type="evidence" value="ECO:0007669"/>
    <property type="project" value="TreeGrafter"/>
</dbReference>
<reference evidence="4 5" key="1">
    <citation type="submission" date="2017-10" db="EMBL/GenBank/DDBJ databases">
        <title>Sequencing the genomes of 1000 actinobacteria strains.</title>
        <authorList>
            <person name="Klenk H.-P."/>
        </authorList>
    </citation>
    <scope>NUCLEOTIDE SEQUENCE [LARGE SCALE GENOMIC DNA]</scope>
    <source>
        <strain evidence="4 5">DSM 20688</strain>
    </source>
</reference>